<dbReference type="PANTHER" id="PTHR43097">
    <property type="entry name" value="GLUTAMINE-TRNA LIGASE"/>
    <property type="match status" value="1"/>
</dbReference>
<dbReference type="SUPFAM" id="SSF50715">
    <property type="entry name" value="Ribosomal protein L25-like"/>
    <property type="match status" value="1"/>
</dbReference>
<keyword evidence="3" id="KW-0963">Cytoplasm</keyword>
<evidence type="ECO:0000256" key="9">
    <source>
        <dbReference type="ARBA" id="ARBA00048270"/>
    </source>
</evidence>
<feature type="domain" description="Glutamyl/glutaminyl-tRNA synthetase class Ib catalytic" evidence="12">
    <location>
        <begin position="49"/>
        <end position="350"/>
    </location>
</feature>
<dbReference type="EMBL" id="LM655252">
    <property type="protein sequence ID" value="CDZ16577.1"/>
    <property type="molecule type" value="Genomic_DNA"/>
</dbReference>
<dbReference type="InterPro" id="IPR014729">
    <property type="entry name" value="Rossmann-like_a/b/a_fold"/>
</dbReference>
<evidence type="ECO:0000256" key="5">
    <source>
        <dbReference type="ARBA" id="ARBA00022741"/>
    </source>
</evidence>
<dbReference type="NCBIfam" id="NF011291">
    <property type="entry name" value="PRK14703.1"/>
    <property type="match status" value="1"/>
</dbReference>
<evidence type="ECO:0000256" key="4">
    <source>
        <dbReference type="ARBA" id="ARBA00022598"/>
    </source>
</evidence>
<dbReference type="Gene3D" id="2.40.240.10">
    <property type="entry name" value="Ribosomal Protein L25, Chain P"/>
    <property type="match status" value="2"/>
</dbReference>
<dbReference type="InterPro" id="IPR050132">
    <property type="entry name" value="Gln/Glu-tRNA_Ligase"/>
</dbReference>
<dbReference type="PRINTS" id="PR00987">
    <property type="entry name" value="TRNASYNTHGLU"/>
</dbReference>
<feature type="domain" description="tRNA synthetases class I (E and Q) anti-codon binding" evidence="14">
    <location>
        <begin position="477"/>
        <end position="549"/>
    </location>
</feature>
<evidence type="ECO:0000313" key="16">
    <source>
        <dbReference type="Proteomes" id="UP000032420"/>
    </source>
</evidence>
<keyword evidence="16" id="KW-1185">Reference proteome</keyword>
<comment type="catalytic activity">
    <reaction evidence="9">
        <text>tRNA(Gln) + L-glutamine + ATP = L-glutaminyl-tRNA(Gln) + AMP + diphosphate</text>
        <dbReference type="Rhea" id="RHEA:20121"/>
        <dbReference type="Rhea" id="RHEA-COMP:9662"/>
        <dbReference type="Rhea" id="RHEA-COMP:9681"/>
        <dbReference type="ChEBI" id="CHEBI:30616"/>
        <dbReference type="ChEBI" id="CHEBI:33019"/>
        <dbReference type="ChEBI" id="CHEBI:58359"/>
        <dbReference type="ChEBI" id="CHEBI:78442"/>
        <dbReference type="ChEBI" id="CHEBI:78521"/>
        <dbReference type="ChEBI" id="CHEBI:456215"/>
        <dbReference type="EC" id="6.1.1.18"/>
    </reaction>
</comment>
<dbReference type="AlphaFoldDB" id="A0A078KEW7"/>
<dbReference type="EC" id="6.1.1.18" evidence="2 10"/>
<evidence type="ECO:0000256" key="7">
    <source>
        <dbReference type="ARBA" id="ARBA00022917"/>
    </source>
</evidence>
<gene>
    <name evidence="15" type="primary">glnS</name>
    <name evidence="15" type="ORF">CEM_333</name>
</gene>
<evidence type="ECO:0000256" key="3">
    <source>
        <dbReference type="ARBA" id="ARBA00022490"/>
    </source>
</evidence>
<keyword evidence="5 11" id="KW-0547">Nucleotide-binding</keyword>
<dbReference type="PATRIC" id="fig|1495769.3.peg.298"/>
<dbReference type="HOGENOM" id="CLU_001882_2_3_6"/>
<dbReference type="GO" id="GO:0006425">
    <property type="term" value="P:glutaminyl-tRNA aminoacylation"/>
    <property type="evidence" value="ECO:0007669"/>
    <property type="project" value="UniProtKB-UniRule"/>
</dbReference>
<dbReference type="InterPro" id="IPR001412">
    <property type="entry name" value="aa-tRNA-synth_I_CS"/>
</dbReference>
<sequence>MDLFFIVKKYIIIYLIILNQLLNINLYFMKKSNFISNQIYKDIKKLNIKILTRFPPEPNGFLHIGHIKSIWINFGIAKKFNGQCNLRFDDTNPSIEKDIYVKAIQEDIKWLGFKWNGQVKYASDYFEQIYDWSKYLIHNGKAYVDDLSYKEIHEYRGTLTKPGINSPYRNRSVKENIDLIERMRQGEFLEGNKVLRAKIDMSSPNINLRDPIIYRIRNIKHHKLGYKWKIYPSYDFAHGQSDAIEGITHSICTLEFEDHRPLYNWFLNNLPVPSKPRQIEFARLNIQYTITSKRKIKLLIDLKIVNSWDDPRLSTISGLRRRGYTPESLHKLCEMTGITRSNAIINIKMQYHAIRSNLEEKAPRAMCIIKPIKLIITNIDKKYEEILQIPIHPKKYMGIRNIPFNKELWIDIDDFMLDPPNKFYRLTLGNKVRLRNAYVITCNKVVFDKNGRVYNLLANVDFNTLGVNPKGYKIKGVIHWVSIKHGVFLEIRKYNNLFKIEDPEKEKNFLDYINYNSIEIIKAIGEPYLKNALPENCYQFERVGYFCADRYDHNKEKLVFNKTVNLKDSWNNYANI</sequence>
<name>A0A078KEW7_9GAMM</name>
<evidence type="ECO:0000256" key="10">
    <source>
        <dbReference type="NCBIfam" id="TIGR00440"/>
    </source>
</evidence>
<organism evidence="15 16">
    <name type="scientific">Candidatus Johnevansia muelleri</name>
    <dbReference type="NCBI Taxonomy" id="1495769"/>
    <lineage>
        <taxon>Bacteria</taxon>
        <taxon>Pseudomonadati</taxon>
        <taxon>Pseudomonadota</taxon>
        <taxon>Gammaproteobacteria</taxon>
        <taxon>Candidatus Johnevansiales</taxon>
        <taxon>Candidatus Johnevansiaceae</taxon>
        <taxon>Candidatus Johnevansia</taxon>
    </lineage>
</organism>
<dbReference type="InterPro" id="IPR049437">
    <property type="entry name" value="tRNA-synt_1c_C2"/>
</dbReference>
<dbReference type="SUPFAM" id="SSF52374">
    <property type="entry name" value="Nucleotidylyl transferase"/>
    <property type="match status" value="1"/>
</dbReference>
<dbReference type="InterPro" id="IPR004514">
    <property type="entry name" value="Gln-tRNA-synth"/>
</dbReference>
<evidence type="ECO:0000259" key="14">
    <source>
        <dbReference type="Pfam" id="PF20974"/>
    </source>
</evidence>
<dbReference type="InterPro" id="IPR020059">
    <property type="entry name" value="Glu/Gln-tRNA-synth_Ib_codon-bd"/>
</dbReference>
<protein>
    <recommendedName>
        <fullName evidence="2 10">Glutamine--tRNA ligase</fullName>
        <ecNumber evidence="2 10">6.1.1.18</ecNumber>
    </recommendedName>
</protein>
<dbReference type="InterPro" id="IPR011035">
    <property type="entry name" value="Ribosomal_bL25/Gln-tRNA_synth"/>
</dbReference>
<dbReference type="Gene3D" id="3.40.50.620">
    <property type="entry name" value="HUPs"/>
    <property type="match status" value="1"/>
</dbReference>
<dbReference type="Pfam" id="PF20974">
    <property type="entry name" value="tRNA-synt_1c_C2"/>
    <property type="match status" value="1"/>
</dbReference>
<dbReference type="FunFam" id="3.90.800.10:FF:000001">
    <property type="entry name" value="Glutamine--tRNA ligase"/>
    <property type="match status" value="1"/>
</dbReference>
<dbReference type="FunFam" id="1.10.1160.10:FF:000001">
    <property type="entry name" value="Glutamine--tRNA ligase"/>
    <property type="match status" value="1"/>
</dbReference>
<evidence type="ECO:0000256" key="8">
    <source>
        <dbReference type="ARBA" id="ARBA00023146"/>
    </source>
</evidence>
<dbReference type="Pfam" id="PF03950">
    <property type="entry name" value="tRNA-synt_1c_C"/>
    <property type="match status" value="1"/>
</dbReference>
<evidence type="ECO:0000259" key="12">
    <source>
        <dbReference type="Pfam" id="PF00749"/>
    </source>
</evidence>
<dbReference type="GO" id="GO:0005524">
    <property type="term" value="F:ATP binding"/>
    <property type="evidence" value="ECO:0007669"/>
    <property type="project" value="UniProtKB-KW"/>
</dbReference>
<accession>A0A078KEW7</accession>
<evidence type="ECO:0000256" key="1">
    <source>
        <dbReference type="ARBA" id="ARBA00005594"/>
    </source>
</evidence>
<evidence type="ECO:0000256" key="2">
    <source>
        <dbReference type="ARBA" id="ARBA00012836"/>
    </source>
</evidence>
<dbReference type="InterPro" id="IPR020058">
    <property type="entry name" value="Glu/Gln-tRNA-synth_Ib_cat-dom"/>
</dbReference>
<dbReference type="NCBIfam" id="TIGR00440">
    <property type="entry name" value="glnS"/>
    <property type="match status" value="1"/>
</dbReference>
<keyword evidence="7 11" id="KW-0648">Protein biosynthesis</keyword>
<reference evidence="16" key="1">
    <citation type="submission" date="2014-07" db="EMBL/GenBank/DDBJ databases">
        <authorList>
            <person name="Santos-Garcia D."/>
        </authorList>
    </citation>
    <scope>NUCLEOTIDE SEQUENCE [LARGE SCALE GENOMIC DNA]</scope>
</reference>
<evidence type="ECO:0000256" key="11">
    <source>
        <dbReference type="RuleBase" id="RU363037"/>
    </source>
</evidence>
<dbReference type="InterPro" id="IPR020056">
    <property type="entry name" value="Rbsml_bL25/Gln-tRNA_synth_N"/>
</dbReference>
<keyword evidence="8 11" id="KW-0030">Aminoacyl-tRNA synthetase</keyword>
<keyword evidence="4 11" id="KW-0436">Ligase</keyword>
<dbReference type="Pfam" id="PF00749">
    <property type="entry name" value="tRNA-synt_1c"/>
    <property type="match status" value="1"/>
</dbReference>
<dbReference type="KEGG" id="eme:CEM_333"/>
<evidence type="ECO:0000313" key="15">
    <source>
        <dbReference type="EMBL" id="CDZ16577.1"/>
    </source>
</evidence>
<dbReference type="InterPro" id="IPR000924">
    <property type="entry name" value="Glu/Gln-tRNA-synth"/>
</dbReference>
<keyword evidence="6 11" id="KW-0067">ATP-binding</keyword>
<dbReference type="PANTHER" id="PTHR43097:SF5">
    <property type="entry name" value="GLUTAMATE--TRNA LIGASE"/>
    <property type="match status" value="1"/>
</dbReference>
<dbReference type="GO" id="GO:0004819">
    <property type="term" value="F:glutamine-tRNA ligase activity"/>
    <property type="evidence" value="ECO:0007669"/>
    <property type="project" value="UniProtKB-UniRule"/>
</dbReference>
<dbReference type="STRING" id="1495769.CEM_333"/>
<evidence type="ECO:0000259" key="13">
    <source>
        <dbReference type="Pfam" id="PF03950"/>
    </source>
</evidence>
<dbReference type="FunFam" id="3.40.50.620:FF:000037">
    <property type="entry name" value="Glutamine--tRNA ligase cytoplasmic"/>
    <property type="match status" value="1"/>
</dbReference>
<comment type="similarity">
    <text evidence="1 11">Belongs to the class-I aminoacyl-tRNA synthetase family.</text>
</comment>
<feature type="domain" description="Glutamyl/glutaminyl-tRNA synthetase class Ib anti-codon binding" evidence="13">
    <location>
        <begin position="362"/>
        <end position="460"/>
    </location>
</feature>
<evidence type="ECO:0000256" key="6">
    <source>
        <dbReference type="ARBA" id="ARBA00022840"/>
    </source>
</evidence>
<proteinExistence type="inferred from homology"/>
<dbReference type="PROSITE" id="PS00178">
    <property type="entry name" value="AA_TRNA_LIGASE_I"/>
    <property type="match status" value="1"/>
</dbReference>
<dbReference type="Proteomes" id="UP000032420">
    <property type="component" value="Chromosome I"/>
</dbReference>
<dbReference type="GO" id="GO:0005829">
    <property type="term" value="C:cytosol"/>
    <property type="evidence" value="ECO:0007669"/>
    <property type="project" value="TreeGrafter"/>
</dbReference>